<organism evidence="2">
    <name type="scientific">Albugo laibachii Nc14</name>
    <dbReference type="NCBI Taxonomy" id="890382"/>
    <lineage>
        <taxon>Eukaryota</taxon>
        <taxon>Sar</taxon>
        <taxon>Stramenopiles</taxon>
        <taxon>Oomycota</taxon>
        <taxon>Peronosporomycetes</taxon>
        <taxon>Albuginales</taxon>
        <taxon>Albuginaceae</taxon>
        <taxon>Albugo</taxon>
    </lineage>
</organism>
<dbReference type="PROSITE" id="PS00108">
    <property type="entry name" value="PROTEIN_KINASE_ST"/>
    <property type="match status" value="1"/>
</dbReference>
<proteinExistence type="predicted"/>
<evidence type="ECO:0000313" key="2">
    <source>
        <dbReference type="EMBL" id="CCA27874.1"/>
    </source>
</evidence>
<keyword evidence="2" id="KW-0418">Kinase</keyword>
<dbReference type="Gene3D" id="1.10.510.10">
    <property type="entry name" value="Transferase(Phosphotransferase) domain 1"/>
    <property type="match status" value="1"/>
</dbReference>
<dbReference type="Pfam" id="PF00069">
    <property type="entry name" value="Pkinase"/>
    <property type="match status" value="1"/>
</dbReference>
<name>F0X213_9STRA</name>
<keyword evidence="2" id="KW-0808">Transferase</keyword>
<dbReference type="EMBL" id="FR824716">
    <property type="protein sequence ID" value="CCA27874.1"/>
    <property type="molecule type" value="Genomic_DNA"/>
</dbReference>
<dbReference type="InterPro" id="IPR008271">
    <property type="entry name" value="Ser/Thr_kinase_AS"/>
</dbReference>
<accession>F0X213</accession>
<dbReference type="InterPro" id="IPR000719">
    <property type="entry name" value="Prot_kinase_dom"/>
</dbReference>
<dbReference type="HOGENOM" id="CLU_616070_0_0_1"/>
<dbReference type="SMART" id="SM00220">
    <property type="entry name" value="S_TKc"/>
    <property type="match status" value="1"/>
</dbReference>
<reference evidence="2" key="2">
    <citation type="submission" date="2011-02" db="EMBL/GenBank/DDBJ databases">
        <authorList>
            <person name="MacLean D."/>
        </authorList>
    </citation>
    <scope>NUCLEOTIDE SEQUENCE</scope>
</reference>
<dbReference type="GO" id="GO:0004672">
    <property type="term" value="F:protein kinase activity"/>
    <property type="evidence" value="ECO:0007669"/>
    <property type="project" value="InterPro"/>
</dbReference>
<dbReference type="PANTHER" id="PTHR24347">
    <property type="entry name" value="SERINE/THREONINE-PROTEIN KINASE"/>
    <property type="match status" value="1"/>
</dbReference>
<sequence length="399" mass="45646">MEVMIKTIQVDWINIFVSRIVRLSIGRNPYLEYLRIDGQVRQRQRIGLDTTMKRLDKNKLLIQFRSSGDDVIAHNPAEINDDSAHMKNCDVHHHVADPRWVLKFNSKEERDSWTRKIQDAIDLCVWLRRYRLGRLISQASGTTLVECAAQEGEEVECSKILSVMKMMKLDSMQQIMKMKEEIAIHQLLSSNQHANVLRMLDSYRQDGHGYLVLEYCNGGDLHDLIVEHGRLDERTAKCIILQVLMALQHLHDQDIIHMDVKPENIFMQNHPNGRIGVKLGDFGAARRIESSCNVSAVSCTIGFAAPEILVGGFVTPAADVFSTGVALYTMLAGYRPFLAHNENESRRKCIEGEYNFDGFAWRNVSESAKDLIRNMLHTSFKDRISINSILSDHPWTRNS</sequence>
<reference evidence="2" key="1">
    <citation type="journal article" date="2011" name="PLoS Biol.">
        <title>Gene gain and loss during evolution of obligate parasitism in the white rust pathogen of Arabidopsis thaliana.</title>
        <authorList>
            <person name="Kemen E."/>
            <person name="Gardiner A."/>
            <person name="Schultz-Larsen T."/>
            <person name="Kemen A.C."/>
            <person name="Balmuth A.L."/>
            <person name="Robert-Seilaniantz A."/>
            <person name="Bailey K."/>
            <person name="Holub E."/>
            <person name="Studholme D.J."/>
            <person name="Maclean D."/>
            <person name="Jones J.D."/>
        </authorList>
    </citation>
    <scope>NUCLEOTIDE SEQUENCE</scope>
</reference>
<dbReference type="PROSITE" id="PS50011">
    <property type="entry name" value="PROTEIN_KINASE_DOM"/>
    <property type="match status" value="1"/>
</dbReference>
<dbReference type="AlphaFoldDB" id="F0X213"/>
<feature type="domain" description="Protein kinase" evidence="1">
    <location>
        <begin position="130"/>
        <end position="396"/>
    </location>
</feature>
<dbReference type="InterPro" id="IPR011009">
    <property type="entry name" value="Kinase-like_dom_sf"/>
</dbReference>
<protein>
    <submittedName>
        <fullName evidence="2">Protein kinase putative</fullName>
    </submittedName>
</protein>
<dbReference type="SUPFAM" id="SSF56112">
    <property type="entry name" value="Protein kinase-like (PK-like)"/>
    <property type="match status" value="1"/>
</dbReference>
<dbReference type="GO" id="GO:0005524">
    <property type="term" value="F:ATP binding"/>
    <property type="evidence" value="ECO:0007669"/>
    <property type="project" value="InterPro"/>
</dbReference>
<evidence type="ECO:0000259" key="1">
    <source>
        <dbReference type="PROSITE" id="PS50011"/>
    </source>
</evidence>
<gene>
    <name evidence="2" type="primary">AlNc14C783G12505</name>
    <name evidence="2" type="ORF">ALNC14_140180</name>
</gene>